<keyword evidence="1" id="KW-0472">Membrane</keyword>
<keyword evidence="3" id="KW-1185">Reference proteome</keyword>
<organism evidence="2 3">
    <name type="scientific">Amphibacillus indicireducens</name>
    <dbReference type="NCBI Taxonomy" id="1076330"/>
    <lineage>
        <taxon>Bacteria</taxon>
        <taxon>Bacillati</taxon>
        <taxon>Bacillota</taxon>
        <taxon>Bacilli</taxon>
        <taxon>Bacillales</taxon>
        <taxon>Bacillaceae</taxon>
        <taxon>Amphibacillus</taxon>
    </lineage>
</organism>
<dbReference type="EMBL" id="BAABDL010000070">
    <property type="protein sequence ID" value="GAA4068497.1"/>
    <property type="molecule type" value="Genomic_DNA"/>
</dbReference>
<reference evidence="3" key="1">
    <citation type="journal article" date="2019" name="Int. J. Syst. Evol. Microbiol.">
        <title>The Global Catalogue of Microorganisms (GCM) 10K type strain sequencing project: providing services to taxonomists for standard genome sequencing and annotation.</title>
        <authorList>
            <consortium name="The Broad Institute Genomics Platform"/>
            <consortium name="The Broad Institute Genome Sequencing Center for Infectious Disease"/>
            <person name="Wu L."/>
            <person name="Ma J."/>
        </authorList>
    </citation>
    <scope>NUCLEOTIDE SEQUENCE [LARGE SCALE GENOMIC DNA]</scope>
    <source>
        <strain evidence="3">JCM 17250</strain>
    </source>
</reference>
<comment type="caution">
    <text evidence="2">The sequence shown here is derived from an EMBL/GenBank/DDBJ whole genome shotgun (WGS) entry which is preliminary data.</text>
</comment>
<feature type="transmembrane region" description="Helical" evidence="1">
    <location>
        <begin position="6"/>
        <end position="23"/>
    </location>
</feature>
<dbReference type="RefSeq" id="WP_344911516.1">
    <property type="nucleotide sequence ID" value="NZ_BAABDL010000070.1"/>
</dbReference>
<name>A0ABP7VJD1_9BACI</name>
<evidence type="ECO:0000256" key="1">
    <source>
        <dbReference type="SAM" id="Phobius"/>
    </source>
</evidence>
<evidence type="ECO:0000313" key="2">
    <source>
        <dbReference type="EMBL" id="GAA4068497.1"/>
    </source>
</evidence>
<accession>A0ABP7VJD1</accession>
<evidence type="ECO:0000313" key="3">
    <source>
        <dbReference type="Proteomes" id="UP001501734"/>
    </source>
</evidence>
<keyword evidence="1" id="KW-0812">Transmembrane</keyword>
<dbReference type="Proteomes" id="UP001501734">
    <property type="component" value="Unassembled WGS sequence"/>
</dbReference>
<gene>
    <name evidence="2" type="ORF">GCM10022410_13060</name>
</gene>
<sequence>MMENVILGLIAILGSIISGIWSYKSAVKKSESDLVLAKEKSKAEIESIKIQADNELDKIKEQALAEAQLHEEKMKTDLTAKQFENPLLQKMLGEAIGPVLKLKLEQEIAKQFSNVE</sequence>
<proteinExistence type="predicted"/>
<protein>
    <submittedName>
        <fullName evidence="2">Uncharacterized protein</fullName>
    </submittedName>
</protein>
<keyword evidence="1" id="KW-1133">Transmembrane helix</keyword>